<comment type="cofactor">
    <cofactor evidence="6">
        <name>Mg(2+)</name>
        <dbReference type="ChEBI" id="CHEBI:18420"/>
    </cofactor>
</comment>
<dbReference type="Pfam" id="PF03454">
    <property type="entry name" value="MoeA_C"/>
    <property type="match status" value="1"/>
</dbReference>
<dbReference type="Gene3D" id="3.40.980.10">
    <property type="entry name" value="MoaB/Mog-like domain"/>
    <property type="match status" value="1"/>
</dbReference>
<evidence type="ECO:0000256" key="3">
    <source>
        <dbReference type="ARBA" id="ARBA00010763"/>
    </source>
</evidence>
<dbReference type="Pfam" id="PF00994">
    <property type="entry name" value="MoCF_biosynth"/>
    <property type="match status" value="1"/>
</dbReference>
<sequence length="408" mass="43491">MSSQGLLSVEKALEQIVSCAVPRLETCILPLAQCLGRYLATDLIAQHSQPPFRSSAMDGYAVRSADISSIPSQFKLIGESAAGKGFKGTIGSQEAIRIYTGAPVPDSADMVIMQEDTESADGFVTILQPQTKTNIRDAGTDFKTGQVLLSKGQKLDGRHIGLAAAAGFFELTVFQPLNIAILATGDELALPGSHRQEDQIFSSNSYAIKALIEQHGGNVIDLGIAKDNKASLEAALTHLKTQKVDILITMGGVSVGDYDLVQPVLIENGMSSEFWRVAVRPGKPLMFGKLGDTLVFGLPGNPVSAYITCLLFVVPAIKSMNHVANAGHIQTELCILGADLPANGERQDNLRAKLSFNKNGKLVATPFASQDSSLLSILSQADALIVREPFEAPLKAGSFCKIIRLSEL</sequence>
<dbReference type="EMBL" id="JBBYXI010000002">
    <property type="protein sequence ID" value="MEN3930807.1"/>
    <property type="molecule type" value="Genomic_DNA"/>
</dbReference>
<keyword evidence="6" id="KW-0808">Transferase</keyword>
<keyword evidence="6" id="KW-0500">Molybdenum</keyword>
<dbReference type="SUPFAM" id="SSF63867">
    <property type="entry name" value="MoeA C-terminal domain-like"/>
    <property type="match status" value="1"/>
</dbReference>
<comment type="similarity">
    <text evidence="3 6">Belongs to the MoeA family.</text>
</comment>
<dbReference type="NCBIfam" id="TIGR00177">
    <property type="entry name" value="molyb_syn"/>
    <property type="match status" value="1"/>
</dbReference>
<evidence type="ECO:0000259" key="7">
    <source>
        <dbReference type="SMART" id="SM00852"/>
    </source>
</evidence>
<dbReference type="InterPro" id="IPR038987">
    <property type="entry name" value="MoeA-like"/>
</dbReference>
<evidence type="ECO:0000256" key="6">
    <source>
        <dbReference type="RuleBase" id="RU365090"/>
    </source>
</evidence>
<dbReference type="SUPFAM" id="SSF53218">
    <property type="entry name" value="Molybdenum cofactor biosynthesis proteins"/>
    <property type="match status" value="1"/>
</dbReference>
<comment type="caution">
    <text evidence="8">The sequence shown here is derived from an EMBL/GenBank/DDBJ whole genome shotgun (WGS) entry which is preliminary data.</text>
</comment>
<organism evidence="8 9">
    <name type="scientific">Hohaiivirga grylli</name>
    <dbReference type="NCBI Taxonomy" id="3133970"/>
    <lineage>
        <taxon>Bacteria</taxon>
        <taxon>Pseudomonadati</taxon>
        <taxon>Pseudomonadota</taxon>
        <taxon>Alphaproteobacteria</taxon>
        <taxon>Hyphomicrobiales</taxon>
        <taxon>Methylobacteriaceae</taxon>
        <taxon>Hohaiivirga</taxon>
    </lineage>
</organism>
<protein>
    <recommendedName>
        <fullName evidence="6">Molybdopterin molybdenumtransferase</fullName>
        <ecNumber evidence="6">2.10.1.1</ecNumber>
    </recommendedName>
</protein>
<evidence type="ECO:0000256" key="5">
    <source>
        <dbReference type="ARBA" id="ARBA00047317"/>
    </source>
</evidence>
<dbReference type="InterPro" id="IPR005111">
    <property type="entry name" value="MoeA_C_domain_IV"/>
</dbReference>
<dbReference type="InterPro" id="IPR036135">
    <property type="entry name" value="MoeA_linker/N_sf"/>
</dbReference>
<proteinExistence type="inferred from homology"/>
<dbReference type="RefSeq" id="WP_346336832.1">
    <property type="nucleotide sequence ID" value="NZ_JBBYXI010000002.1"/>
</dbReference>
<keyword evidence="6" id="KW-0479">Metal-binding</keyword>
<comment type="catalytic activity">
    <reaction evidence="5">
        <text>adenylyl-molybdopterin + molybdate = Mo-molybdopterin + AMP + H(+)</text>
        <dbReference type="Rhea" id="RHEA:35047"/>
        <dbReference type="ChEBI" id="CHEBI:15378"/>
        <dbReference type="ChEBI" id="CHEBI:36264"/>
        <dbReference type="ChEBI" id="CHEBI:62727"/>
        <dbReference type="ChEBI" id="CHEBI:71302"/>
        <dbReference type="ChEBI" id="CHEBI:456215"/>
        <dbReference type="EC" id="2.10.1.1"/>
    </reaction>
</comment>
<dbReference type="Gene3D" id="2.40.340.10">
    <property type="entry name" value="MoeA, C-terminal, domain IV"/>
    <property type="match status" value="1"/>
</dbReference>
<dbReference type="EC" id="2.10.1.1" evidence="6"/>
<keyword evidence="6" id="KW-0460">Magnesium</keyword>
<keyword evidence="4 6" id="KW-0501">Molybdenum cofactor biosynthesis</keyword>
<comment type="pathway">
    <text evidence="2 6">Cofactor biosynthesis; molybdopterin biosynthesis.</text>
</comment>
<dbReference type="Pfam" id="PF03453">
    <property type="entry name" value="MoeA_N"/>
    <property type="match status" value="1"/>
</dbReference>
<dbReference type="NCBIfam" id="NF045515">
    <property type="entry name" value="Glp_gephyrin"/>
    <property type="match status" value="1"/>
</dbReference>
<dbReference type="Proteomes" id="UP001418637">
    <property type="component" value="Unassembled WGS sequence"/>
</dbReference>
<gene>
    <name evidence="8" type="primary">glp</name>
    <name evidence="8" type="ORF">WJT86_07010</name>
</gene>
<dbReference type="CDD" id="cd00887">
    <property type="entry name" value="MoeA"/>
    <property type="match status" value="1"/>
</dbReference>
<accession>A0ABV0BIK1</accession>
<dbReference type="InterPro" id="IPR005110">
    <property type="entry name" value="MoeA_linker/N"/>
</dbReference>
<evidence type="ECO:0000313" key="9">
    <source>
        <dbReference type="Proteomes" id="UP001418637"/>
    </source>
</evidence>
<reference evidence="8 9" key="1">
    <citation type="submission" date="2024-04" db="EMBL/GenBank/DDBJ databases">
        <title>A novel species isolated from cricket.</title>
        <authorList>
            <person name="Wang H.-C."/>
        </authorList>
    </citation>
    <scope>NUCLEOTIDE SEQUENCE [LARGE SCALE GENOMIC DNA]</scope>
    <source>
        <strain evidence="8 9">WL0021</strain>
    </source>
</reference>
<dbReference type="SMART" id="SM00852">
    <property type="entry name" value="MoCF_biosynth"/>
    <property type="match status" value="1"/>
</dbReference>
<feature type="domain" description="MoaB/Mog" evidence="7">
    <location>
        <begin position="180"/>
        <end position="319"/>
    </location>
</feature>
<dbReference type="Gene3D" id="3.90.105.10">
    <property type="entry name" value="Molybdopterin biosynthesis moea protein, domain 2"/>
    <property type="match status" value="1"/>
</dbReference>
<dbReference type="InterPro" id="IPR008284">
    <property type="entry name" value="MoCF_biosynth_CS"/>
</dbReference>
<dbReference type="Gene3D" id="2.170.190.11">
    <property type="entry name" value="Molybdopterin biosynthesis moea protein, domain 3"/>
    <property type="match status" value="1"/>
</dbReference>
<dbReference type="SUPFAM" id="SSF63882">
    <property type="entry name" value="MoeA N-terminal region -like"/>
    <property type="match status" value="1"/>
</dbReference>
<keyword evidence="9" id="KW-1185">Reference proteome</keyword>
<dbReference type="InterPro" id="IPR001453">
    <property type="entry name" value="MoaB/Mog_dom"/>
</dbReference>
<dbReference type="PROSITE" id="PS01079">
    <property type="entry name" value="MOCF_BIOSYNTHESIS_2"/>
    <property type="match status" value="1"/>
</dbReference>
<comment type="function">
    <text evidence="1 6">Catalyzes the insertion of molybdate into adenylated molybdopterin with the concomitant release of AMP.</text>
</comment>
<dbReference type="InterPro" id="IPR036688">
    <property type="entry name" value="MoeA_C_domain_IV_sf"/>
</dbReference>
<evidence type="ECO:0000256" key="1">
    <source>
        <dbReference type="ARBA" id="ARBA00002901"/>
    </source>
</evidence>
<dbReference type="PANTHER" id="PTHR10192:SF5">
    <property type="entry name" value="GEPHYRIN"/>
    <property type="match status" value="1"/>
</dbReference>
<name>A0ABV0BIK1_9HYPH</name>
<dbReference type="PANTHER" id="PTHR10192">
    <property type="entry name" value="MOLYBDOPTERIN BIOSYNTHESIS PROTEIN"/>
    <property type="match status" value="1"/>
</dbReference>
<dbReference type="InterPro" id="IPR036425">
    <property type="entry name" value="MoaB/Mog-like_dom_sf"/>
</dbReference>
<evidence type="ECO:0000313" key="8">
    <source>
        <dbReference type="EMBL" id="MEN3930807.1"/>
    </source>
</evidence>
<evidence type="ECO:0000256" key="4">
    <source>
        <dbReference type="ARBA" id="ARBA00023150"/>
    </source>
</evidence>
<evidence type="ECO:0000256" key="2">
    <source>
        <dbReference type="ARBA" id="ARBA00005046"/>
    </source>
</evidence>